<feature type="compositionally biased region" description="Low complexity" evidence="1">
    <location>
        <begin position="134"/>
        <end position="145"/>
    </location>
</feature>
<protein>
    <recommendedName>
        <fullName evidence="4">F-box domain-containing protein</fullName>
    </recommendedName>
</protein>
<keyword evidence="3" id="KW-1185">Reference proteome</keyword>
<reference evidence="2" key="2">
    <citation type="submission" date="2023-05" db="EMBL/GenBank/DDBJ databases">
        <authorList>
            <consortium name="Lawrence Berkeley National Laboratory"/>
            <person name="Steindorff A."/>
            <person name="Hensen N."/>
            <person name="Bonometti L."/>
            <person name="Westerberg I."/>
            <person name="Brannstrom I.O."/>
            <person name="Guillou S."/>
            <person name="Cros-Aarteil S."/>
            <person name="Calhoun S."/>
            <person name="Haridas S."/>
            <person name="Kuo A."/>
            <person name="Mondo S."/>
            <person name="Pangilinan J."/>
            <person name="Riley R."/>
            <person name="Labutti K."/>
            <person name="Andreopoulos B."/>
            <person name="Lipzen A."/>
            <person name="Chen C."/>
            <person name="Yanf M."/>
            <person name="Daum C."/>
            <person name="Ng V."/>
            <person name="Clum A."/>
            <person name="Ohm R."/>
            <person name="Martin F."/>
            <person name="Silar P."/>
            <person name="Natvig D."/>
            <person name="Lalanne C."/>
            <person name="Gautier V."/>
            <person name="Ament-Velasquez S.L."/>
            <person name="Kruys A."/>
            <person name="Hutchinson M.I."/>
            <person name="Powell A.J."/>
            <person name="Barry K."/>
            <person name="Miller A.N."/>
            <person name="Grigoriev I.V."/>
            <person name="Debuchy R."/>
            <person name="Gladieux P."/>
            <person name="Thoren M.H."/>
            <person name="Johannesson H."/>
        </authorList>
    </citation>
    <scope>NUCLEOTIDE SEQUENCE</scope>
    <source>
        <strain evidence="2">PSN243</strain>
    </source>
</reference>
<dbReference type="AlphaFoldDB" id="A0AAV9GRS5"/>
<accession>A0AAV9GRS5</accession>
<evidence type="ECO:0000256" key="1">
    <source>
        <dbReference type="SAM" id="MobiDB-lite"/>
    </source>
</evidence>
<name>A0AAV9GRS5_9PEZI</name>
<proteinExistence type="predicted"/>
<dbReference type="Proteomes" id="UP001321760">
    <property type="component" value="Unassembled WGS sequence"/>
</dbReference>
<dbReference type="EMBL" id="MU865930">
    <property type="protein sequence ID" value="KAK4450932.1"/>
    <property type="molecule type" value="Genomic_DNA"/>
</dbReference>
<feature type="region of interest" description="Disordered" evidence="1">
    <location>
        <begin position="385"/>
        <end position="405"/>
    </location>
</feature>
<feature type="region of interest" description="Disordered" evidence="1">
    <location>
        <begin position="93"/>
        <end position="150"/>
    </location>
</feature>
<evidence type="ECO:0000313" key="3">
    <source>
        <dbReference type="Proteomes" id="UP001321760"/>
    </source>
</evidence>
<sequence length="405" mass="45846">IARKFSLWCPLLSETRKLDRGWAQATGSPSSLIPRHTTKKSLSFFSPNRHKIPTPNHTNPHKPPHETITRAFHSSLITMATQLVAQLPMLRPTTRPTASKPKAKMARPTLKPQGISKTKPTKKTRPLFIPRAVSPTPSTSSQSSDDISHPDMDTTKYPLELILPELGLNFHPSQPRTHPFLTNPATAALFHIPSTSPPPPLLASLVRARLFETLTLCHNWRDMLWRQPLPSPLFWQQVAVHARWSRRLSWSHLRDLILSIISQITLVHALRRPLAPGEEDIRRMTKLSVAALRVARDMEIYEADKKRNGTTGYLMSSHVRFEGEWALDGFMRMAGQRARWVYKDKTREEMEWLGLLFVSGSEEGLWWWIKRLGVSAGVMVQPRAAGREDGEEVVSDASGSEGEMD</sequence>
<comment type="caution">
    <text evidence="2">The sequence shown here is derived from an EMBL/GenBank/DDBJ whole genome shotgun (WGS) entry which is preliminary data.</text>
</comment>
<evidence type="ECO:0008006" key="4">
    <source>
        <dbReference type="Google" id="ProtNLM"/>
    </source>
</evidence>
<feature type="non-terminal residue" evidence="2">
    <location>
        <position position="1"/>
    </location>
</feature>
<organism evidence="2 3">
    <name type="scientific">Podospora aff. communis PSN243</name>
    <dbReference type="NCBI Taxonomy" id="3040156"/>
    <lineage>
        <taxon>Eukaryota</taxon>
        <taxon>Fungi</taxon>
        <taxon>Dikarya</taxon>
        <taxon>Ascomycota</taxon>
        <taxon>Pezizomycotina</taxon>
        <taxon>Sordariomycetes</taxon>
        <taxon>Sordariomycetidae</taxon>
        <taxon>Sordariales</taxon>
        <taxon>Podosporaceae</taxon>
        <taxon>Podospora</taxon>
    </lineage>
</organism>
<gene>
    <name evidence="2" type="ORF">QBC34DRAFT_459307</name>
</gene>
<reference evidence="2" key="1">
    <citation type="journal article" date="2023" name="Mol. Phylogenet. Evol.">
        <title>Genome-scale phylogeny and comparative genomics of the fungal order Sordariales.</title>
        <authorList>
            <person name="Hensen N."/>
            <person name="Bonometti L."/>
            <person name="Westerberg I."/>
            <person name="Brannstrom I.O."/>
            <person name="Guillou S."/>
            <person name="Cros-Aarteil S."/>
            <person name="Calhoun S."/>
            <person name="Haridas S."/>
            <person name="Kuo A."/>
            <person name="Mondo S."/>
            <person name="Pangilinan J."/>
            <person name="Riley R."/>
            <person name="LaButti K."/>
            <person name="Andreopoulos B."/>
            <person name="Lipzen A."/>
            <person name="Chen C."/>
            <person name="Yan M."/>
            <person name="Daum C."/>
            <person name="Ng V."/>
            <person name="Clum A."/>
            <person name="Steindorff A."/>
            <person name="Ohm R.A."/>
            <person name="Martin F."/>
            <person name="Silar P."/>
            <person name="Natvig D.O."/>
            <person name="Lalanne C."/>
            <person name="Gautier V."/>
            <person name="Ament-Velasquez S.L."/>
            <person name="Kruys A."/>
            <person name="Hutchinson M.I."/>
            <person name="Powell A.J."/>
            <person name="Barry K."/>
            <person name="Miller A.N."/>
            <person name="Grigoriev I.V."/>
            <person name="Debuchy R."/>
            <person name="Gladieux P."/>
            <person name="Hiltunen Thoren M."/>
            <person name="Johannesson H."/>
        </authorList>
    </citation>
    <scope>NUCLEOTIDE SEQUENCE</scope>
    <source>
        <strain evidence="2">PSN243</strain>
    </source>
</reference>
<evidence type="ECO:0000313" key="2">
    <source>
        <dbReference type="EMBL" id="KAK4450932.1"/>
    </source>
</evidence>